<evidence type="ECO:0000256" key="1">
    <source>
        <dbReference type="SAM" id="MobiDB-lite"/>
    </source>
</evidence>
<evidence type="ECO:0000313" key="3">
    <source>
        <dbReference type="Proteomes" id="UP000800036"/>
    </source>
</evidence>
<sequence length="99" mass="11282">MEPSDEEFLESDSESYYDSDDVLTDKSDFIDDSEDLDDLDNSDSAYDPAESDHSYQSSTSDDSETSSDWSDAHSPTNGVYDKSFRPQRSLWDVKEEVRT</sequence>
<feature type="compositionally biased region" description="Acidic residues" evidence="1">
    <location>
        <begin position="30"/>
        <end position="41"/>
    </location>
</feature>
<accession>A0A6A5V1M3</accession>
<dbReference type="Proteomes" id="UP000800036">
    <property type="component" value="Unassembled WGS sequence"/>
</dbReference>
<evidence type="ECO:0000313" key="2">
    <source>
        <dbReference type="EMBL" id="KAF1971141.1"/>
    </source>
</evidence>
<feature type="compositionally biased region" description="Acidic residues" evidence="1">
    <location>
        <begin position="1"/>
        <end position="22"/>
    </location>
</feature>
<keyword evidence="3" id="KW-1185">Reference proteome</keyword>
<dbReference type="EMBL" id="ML976695">
    <property type="protein sequence ID" value="KAF1971141.1"/>
    <property type="molecule type" value="Genomic_DNA"/>
</dbReference>
<reference evidence="2" key="1">
    <citation type="journal article" date="2020" name="Stud. Mycol.">
        <title>101 Dothideomycetes genomes: a test case for predicting lifestyles and emergence of pathogens.</title>
        <authorList>
            <person name="Haridas S."/>
            <person name="Albert R."/>
            <person name="Binder M."/>
            <person name="Bloem J."/>
            <person name="Labutti K."/>
            <person name="Salamov A."/>
            <person name="Andreopoulos B."/>
            <person name="Baker S."/>
            <person name="Barry K."/>
            <person name="Bills G."/>
            <person name="Bluhm B."/>
            <person name="Cannon C."/>
            <person name="Castanera R."/>
            <person name="Culley D."/>
            <person name="Daum C."/>
            <person name="Ezra D."/>
            <person name="Gonzalez J."/>
            <person name="Henrissat B."/>
            <person name="Kuo A."/>
            <person name="Liang C."/>
            <person name="Lipzen A."/>
            <person name="Lutzoni F."/>
            <person name="Magnuson J."/>
            <person name="Mondo S."/>
            <person name="Nolan M."/>
            <person name="Ohm R."/>
            <person name="Pangilinan J."/>
            <person name="Park H.-J."/>
            <person name="Ramirez L."/>
            <person name="Alfaro M."/>
            <person name="Sun H."/>
            <person name="Tritt A."/>
            <person name="Yoshinaga Y."/>
            <person name="Zwiers L.-H."/>
            <person name="Turgeon B."/>
            <person name="Goodwin S."/>
            <person name="Spatafora J."/>
            <person name="Crous P."/>
            <person name="Grigoriev I."/>
        </authorList>
    </citation>
    <scope>NUCLEOTIDE SEQUENCE</scope>
    <source>
        <strain evidence="2">CBS 107.79</strain>
    </source>
</reference>
<protein>
    <submittedName>
        <fullName evidence="2">Uncharacterized protein</fullName>
    </submittedName>
</protein>
<feature type="region of interest" description="Disordered" evidence="1">
    <location>
        <begin position="1"/>
        <end position="85"/>
    </location>
</feature>
<name>A0A6A5V1M3_9PLEO</name>
<gene>
    <name evidence="2" type="ORF">BU23DRAFT_556166</name>
</gene>
<proteinExistence type="predicted"/>
<organism evidence="2 3">
    <name type="scientific">Bimuria novae-zelandiae CBS 107.79</name>
    <dbReference type="NCBI Taxonomy" id="1447943"/>
    <lineage>
        <taxon>Eukaryota</taxon>
        <taxon>Fungi</taxon>
        <taxon>Dikarya</taxon>
        <taxon>Ascomycota</taxon>
        <taxon>Pezizomycotina</taxon>
        <taxon>Dothideomycetes</taxon>
        <taxon>Pleosporomycetidae</taxon>
        <taxon>Pleosporales</taxon>
        <taxon>Massarineae</taxon>
        <taxon>Didymosphaeriaceae</taxon>
        <taxon>Bimuria</taxon>
    </lineage>
</organism>
<dbReference type="AlphaFoldDB" id="A0A6A5V1M3"/>